<protein>
    <submittedName>
        <fullName evidence="6">Membrane protein</fullName>
    </submittedName>
    <submittedName>
        <fullName evidence="7">Methyltransferase</fullName>
    </submittedName>
</protein>
<feature type="transmembrane region" description="Helical" evidence="5">
    <location>
        <begin position="12"/>
        <end position="34"/>
    </location>
</feature>
<keyword evidence="7" id="KW-0489">Methyltransferase</keyword>
<dbReference type="EMBL" id="BNAB01000017">
    <property type="protein sequence ID" value="GHE04562.1"/>
    <property type="molecule type" value="Genomic_DNA"/>
</dbReference>
<organism evidence="6 9">
    <name type="scientific">Allgaiera indica</name>
    <dbReference type="NCBI Taxonomy" id="765699"/>
    <lineage>
        <taxon>Bacteria</taxon>
        <taxon>Pseudomonadati</taxon>
        <taxon>Pseudomonadota</taxon>
        <taxon>Alphaproteobacteria</taxon>
        <taxon>Rhodobacterales</taxon>
        <taxon>Paracoccaceae</taxon>
        <taxon>Allgaiera</taxon>
    </lineage>
</organism>
<evidence type="ECO:0000313" key="7">
    <source>
        <dbReference type="EMBL" id="SDX57841.1"/>
    </source>
</evidence>
<keyword evidence="2 5" id="KW-0812">Transmembrane</keyword>
<keyword evidence="7" id="KW-0808">Transferase</keyword>
<dbReference type="Pfam" id="PF04140">
    <property type="entry name" value="ICMT"/>
    <property type="match status" value="1"/>
</dbReference>
<name>A0AAN4UTM9_9RHOB</name>
<evidence type="ECO:0000256" key="1">
    <source>
        <dbReference type="ARBA" id="ARBA00004141"/>
    </source>
</evidence>
<sequence length="181" mass="19950">MTAAMTPALAPGLNPGALLFIAVVIAQRLAELALARRNTARLLARGAREYGAGHYPLMVAQHTLWILSLAWFGRDAAVAPGWLAVWLGLQALRVWILASLGARWTTRIIVLDAPLVRRGPYRLMRHPNYALVVAEIAVTPLVLGLWQVALVFSLLNAAMIWWRVRIENAALEHHGLYGGRL</sequence>
<dbReference type="InterPro" id="IPR052527">
    <property type="entry name" value="Metal_cation-efflux_comp"/>
</dbReference>
<dbReference type="PANTHER" id="PTHR43847:SF1">
    <property type="entry name" value="BLL3993 PROTEIN"/>
    <property type="match status" value="1"/>
</dbReference>
<dbReference type="Proteomes" id="UP000634647">
    <property type="component" value="Unassembled WGS sequence"/>
</dbReference>
<reference evidence="7 8" key="2">
    <citation type="submission" date="2016-10" db="EMBL/GenBank/DDBJ databases">
        <authorList>
            <person name="Varghese N."/>
            <person name="Submissions S."/>
        </authorList>
    </citation>
    <scope>NUCLEOTIDE SEQUENCE [LARGE SCALE GENOMIC DNA]</scope>
    <source>
        <strain evidence="7 8">DSM 24802</strain>
    </source>
</reference>
<keyword evidence="4 5" id="KW-0472">Membrane</keyword>
<dbReference type="PANTHER" id="PTHR43847">
    <property type="entry name" value="BLL3993 PROTEIN"/>
    <property type="match status" value="1"/>
</dbReference>
<evidence type="ECO:0000256" key="3">
    <source>
        <dbReference type="ARBA" id="ARBA00022989"/>
    </source>
</evidence>
<keyword evidence="8" id="KW-1185">Reference proteome</keyword>
<dbReference type="GO" id="GO:0016020">
    <property type="term" value="C:membrane"/>
    <property type="evidence" value="ECO:0007669"/>
    <property type="project" value="UniProtKB-SubCell"/>
</dbReference>
<dbReference type="Proteomes" id="UP000199541">
    <property type="component" value="Unassembled WGS sequence"/>
</dbReference>
<dbReference type="EMBL" id="FNOB01000020">
    <property type="protein sequence ID" value="SDX57841.1"/>
    <property type="molecule type" value="Genomic_DNA"/>
</dbReference>
<evidence type="ECO:0000313" key="9">
    <source>
        <dbReference type="Proteomes" id="UP000634647"/>
    </source>
</evidence>
<feature type="transmembrane region" description="Helical" evidence="5">
    <location>
        <begin position="79"/>
        <end position="98"/>
    </location>
</feature>
<reference evidence="6" key="3">
    <citation type="submission" date="2023-06" db="EMBL/GenBank/DDBJ databases">
        <authorList>
            <person name="Sun Q."/>
            <person name="Zhou Y."/>
        </authorList>
    </citation>
    <scope>NUCLEOTIDE SEQUENCE</scope>
    <source>
        <strain evidence="6">CGMCC 1.10859</strain>
    </source>
</reference>
<reference evidence="6" key="1">
    <citation type="journal article" date="2014" name="Int. J. Syst. Evol. Microbiol.">
        <title>Complete genome sequence of Corynebacterium casei LMG S-19264T (=DSM 44701T), isolated from a smear-ripened cheese.</title>
        <authorList>
            <consortium name="US DOE Joint Genome Institute (JGI-PGF)"/>
            <person name="Walter F."/>
            <person name="Albersmeier A."/>
            <person name="Kalinowski J."/>
            <person name="Ruckert C."/>
        </authorList>
    </citation>
    <scope>NUCLEOTIDE SEQUENCE</scope>
    <source>
        <strain evidence="6">CGMCC 1.10859</strain>
    </source>
</reference>
<proteinExistence type="predicted"/>
<evidence type="ECO:0000313" key="8">
    <source>
        <dbReference type="Proteomes" id="UP000199541"/>
    </source>
</evidence>
<keyword evidence="3 5" id="KW-1133">Transmembrane helix</keyword>
<feature type="transmembrane region" description="Helical" evidence="5">
    <location>
        <begin position="129"/>
        <end position="162"/>
    </location>
</feature>
<dbReference type="AlphaFoldDB" id="A0AAN4UTM9"/>
<evidence type="ECO:0000313" key="6">
    <source>
        <dbReference type="EMBL" id="GHE04562.1"/>
    </source>
</evidence>
<accession>A0AAN4UTM9</accession>
<evidence type="ECO:0000256" key="2">
    <source>
        <dbReference type="ARBA" id="ARBA00022692"/>
    </source>
</evidence>
<dbReference type="GO" id="GO:0032259">
    <property type="term" value="P:methylation"/>
    <property type="evidence" value="ECO:0007669"/>
    <property type="project" value="UniProtKB-KW"/>
</dbReference>
<dbReference type="RefSeq" id="WP_244521046.1">
    <property type="nucleotide sequence ID" value="NZ_BNAB01000017.1"/>
</dbReference>
<evidence type="ECO:0000256" key="4">
    <source>
        <dbReference type="ARBA" id="ARBA00023136"/>
    </source>
</evidence>
<dbReference type="GO" id="GO:0004671">
    <property type="term" value="F:protein C-terminal S-isoprenylcysteine carboxyl O-methyltransferase activity"/>
    <property type="evidence" value="ECO:0007669"/>
    <property type="project" value="InterPro"/>
</dbReference>
<dbReference type="InterPro" id="IPR007269">
    <property type="entry name" value="ICMT_MeTrfase"/>
</dbReference>
<dbReference type="Gene3D" id="1.20.120.1630">
    <property type="match status" value="1"/>
</dbReference>
<feature type="transmembrane region" description="Helical" evidence="5">
    <location>
        <begin position="55"/>
        <end position="73"/>
    </location>
</feature>
<comment type="subcellular location">
    <subcellularLocation>
        <location evidence="1">Membrane</location>
        <topology evidence="1">Multi-pass membrane protein</topology>
    </subcellularLocation>
</comment>
<evidence type="ECO:0000256" key="5">
    <source>
        <dbReference type="SAM" id="Phobius"/>
    </source>
</evidence>
<gene>
    <name evidence="6" type="ORF">GCM10008024_32190</name>
    <name evidence="7" type="ORF">SAMN05444006_12054</name>
</gene>
<comment type="caution">
    <text evidence="6">The sequence shown here is derived from an EMBL/GenBank/DDBJ whole genome shotgun (WGS) entry which is preliminary data.</text>
</comment>